<feature type="domain" description="Erythromycin biosynthesis protein CIII-like C-terminal" evidence="2">
    <location>
        <begin position="308"/>
        <end position="405"/>
    </location>
</feature>
<dbReference type="PANTHER" id="PTHR48050">
    <property type="entry name" value="STEROL 3-BETA-GLUCOSYLTRANSFERASE"/>
    <property type="match status" value="1"/>
</dbReference>
<evidence type="ECO:0000313" key="4">
    <source>
        <dbReference type="Proteomes" id="UP000614216"/>
    </source>
</evidence>
<evidence type="ECO:0000259" key="2">
    <source>
        <dbReference type="Pfam" id="PF06722"/>
    </source>
</evidence>
<dbReference type="CDD" id="cd03784">
    <property type="entry name" value="GT1_Gtf-like"/>
    <property type="match status" value="1"/>
</dbReference>
<dbReference type="InterPro" id="IPR050426">
    <property type="entry name" value="Glycosyltransferase_28"/>
</dbReference>
<dbReference type="GO" id="GO:0005975">
    <property type="term" value="P:carbohydrate metabolic process"/>
    <property type="evidence" value="ECO:0007669"/>
    <property type="project" value="InterPro"/>
</dbReference>
<dbReference type="InterPro" id="IPR002213">
    <property type="entry name" value="UDP_glucos_trans"/>
</dbReference>
<dbReference type="PANTHER" id="PTHR48050:SF13">
    <property type="entry name" value="STEROL 3-BETA-GLUCOSYLTRANSFERASE UGT80A2"/>
    <property type="match status" value="1"/>
</dbReference>
<dbReference type="InterPro" id="IPR010610">
    <property type="entry name" value="EryCIII-like_C"/>
</dbReference>
<dbReference type="Gene3D" id="3.40.50.2000">
    <property type="entry name" value="Glycogen Phosphorylase B"/>
    <property type="match status" value="2"/>
</dbReference>
<evidence type="ECO:0000259" key="1">
    <source>
        <dbReference type="Pfam" id="PF03033"/>
    </source>
</evidence>
<dbReference type="EMBL" id="JAEUGD010000060">
    <property type="protein sequence ID" value="MBL6448265.1"/>
    <property type="molecule type" value="Genomic_DNA"/>
</dbReference>
<accession>A0A937KFH4</accession>
<keyword evidence="4" id="KW-1185">Reference proteome</keyword>
<feature type="domain" description="Glycosyltransferase family 28 N-terminal" evidence="1">
    <location>
        <begin position="3"/>
        <end position="88"/>
    </location>
</feature>
<dbReference type="GO" id="GO:0016758">
    <property type="term" value="F:hexosyltransferase activity"/>
    <property type="evidence" value="ECO:0007669"/>
    <property type="project" value="InterPro"/>
</dbReference>
<dbReference type="FunFam" id="3.40.50.2000:FF:000009">
    <property type="entry name" value="Sterol 3-beta-glucosyltransferase UGT80A2"/>
    <property type="match status" value="1"/>
</dbReference>
<comment type="caution">
    <text evidence="3">The sequence shown here is derived from an EMBL/GenBank/DDBJ whole genome shotgun (WGS) entry which is preliminary data.</text>
</comment>
<organism evidence="3 4">
    <name type="scientific">Fulvivirga marina</name>
    <dbReference type="NCBI Taxonomy" id="2494733"/>
    <lineage>
        <taxon>Bacteria</taxon>
        <taxon>Pseudomonadati</taxon>
        <taxon>Bacteroidota</taxon>
        <taxon>Cytophagia</taxon>
        <taxon>Cytophagales</taxon>
        <taxon>Fulvivirgaceae</taxon>
        <taxon>Fulvivirga</taxon>
    </lineage>
</organism>
<name>A0A937KFH4_9BACT</name>
<gene>
    <name evidence="3" type="ORF">JMN32_18265</name>
</gene>
<dbReference type="Pfam" id="PF06722">
    <property type="entry name" value="EryCIII-like_C"/>
    <property type="match status" value="1"/>
</dbReference>
<sequence>MKIILISIGTRGDMEPFLAIGEILKERGHKVICVFPEQFRNLAEESELEFTSLGTKFIDMLDSKYGKAAMGGTCSGLKKIIAHIKLASKLTPVNKELIRKQYEIIESLEPDRILYNGKAVYPIIWGIKNKERNILVCPMPYMHYVKGHAHIAFNYDFGQFLNKLTFSLVNFAMIITIKISLKWLKLSGKFSFGQIKTELLSNKAIYTVSPTLFPKPAYWSKNLKVVGYHERNKTTNWKPQKALLDFLEKHNKILFITFGSMLNPEPEEKTKTILKVLEHNKISAIINTAAGGLVRPELYDKDLIYFTKQIPYDWIFPKVYGVIHHGGSGTTHLAHKYGCASMIIPHIVDQFVCDTITFKLGTGPKGIKISKIHVENLEPKILAMLNDMNYKHKSELISHQMIKEDFKKELYLSIIQ</sequence>
<dbReference type="Proteomes" id="UP000614216">
    <property type="component" value="Unassembled WGS sequence"/>
</dbReference>
<protein>
    <submittedName>
        <fullName evidence="3">Glycosyltransferase family 1 protein</fullName>
    </submittedName>
</protein>
<reference evidence="3" key="1">
    <citation type="submission" date="2021-01" db="EMBL/GenBank/DDBJ databases">
        <title>Fulvivirga kasyanovii gen. nov., sp nov., a novel member of the phylum Bacteroidetes isolated from seawater in a mussel farm.</title>
        <authorList>
            <person name="Zhao L.-H."/>
            <person name="Wang Z.-J."/>
        </authorList>
    </citation>
    <scope>NUCLEOTIDE SEQUENCE</scope>
    <source>
        <strain evidence="3">29W222</strain>
    </source>
</reference>
<dbReference type="RefSeq" id="WP_202857807.1">
    <property type="nucleotide sequence ID" value="NZ_JAEUGD010000060.1"/>
</dbReference>
<dbReference type="Pfam" id="PF03033">
    <property type="entry name" value="Glyco_transf_28"/>
    <property type="match status" value="1"/>
</dbReference>
<evidence type="ECO:0000313" key="3">
    <source>
        <dbReference type="EMBL" id="MBL6448265.1"/>
    </source>
</evidence>
<dbReference type="InterPro" id="IPR004276">
    <property type="entry name" value="GlycoTrans_28_N"/>
</dbReference>
<dbReference type="AlphaFoldDB" id="A0A937KFH4"/>
<proteinExistence type="predicted"/>
<dbReference type="GO" id="GO:0008194">
    <property type="term" value="F:UDP-glycosyltransferase activity"/>
    <property type="evidence" value="ECO:0007669"/>
    <property type="project" value="InterPro"/>
</dbReference>
<dbReference type="SUPFAM" id="SSF53756">
    <property type="entry name" value="UDP-Glycosyltransferase/glycogen phosphorylase"/>
    <property type="match status" value="1"/>
</dbReference>
<dbReference type="GO" id="GO:0033072">
    <property type="term" value="P:vancomycin biosynthetic process"/>
    <property type="evidence" value="ECO:0007669"/>
    <property type="project" value="UniProtKB-ARBA"/>
</dbReference>